<dbReference type="InterPro" id="IPR001543">
    <property type="entry name" value="FliN-like_C"/>
</dbReference>
<dbReference type="InterPro" id="IPR001172">
    <property type="entry name" value="FliN_T3SS_HrcQb"/>
</dbReference>
<evidence type="ECO:0000313" key="4">
    <source>
        <dbReference type="Proteomes" id="UP000307430"/>
    </source>
</evidence>
<dbReference type="Pfam" id="PF01052">
    <property type="entry name" value="FliMN_C"/>
    <property type="match status" value="1"/>
</dbReference>
<gene>
    <name evidence="3" type="ORF">FE839_18920</name>
</gene>
<feature type="domain" description="Flagellar motor switch protein FliN-like C-terminal" evidence="2">
    <location>
        <begin position="261"/>
        <end position="329"/>
    </location>
</feature>
<dbReference type="GO" id="GO:0009425">
    <property type="term" value="C:bacterial-type flagellum basal body"/>
    <property type="evidence" value="ECO:0007669"/>
    <property type="project" value="InterPro"/>
</dbReference>
<dbReference type="Proteomes" id="UP000307430">
    <property type="component" value="Unassembled WGS sequence"/>
</dbReference>
<protein>
    <submittedName>
        <fullName evidence="3">YscQ/HrcQ family type III secretion apparatus protein</fullName>
    </submittedName>
</protein>
<comment type="caution">
    <text evidence="3">The sequence shown here is derived from an EMBL/GenBank/DDBJ whole genome shotgun (WGS) entry which is preliminary data.</text>
</comment>
<dbReference type="PANTHER" id="PTHR30034:SF5">
    <property type="entry name" value="SECRETION SYSTEM APPARATUS PROTEIN SSAQ"/>
    <property type="match status" value="1"/>
</dbReference>
<organism evidence="3 4">
    <name type="scientific">Klebsiella indica</name>
    <dbReference type="NCBI Taxonomy" id="2582917"/>
    <lineage>
        <taxon>Bacteria</taxon>
        <taxon>Pseudomonadati</taxon>
        <taxon>Pseudomonadota</taxon>
        <taxon>Gammaproteobacteria</taxon>
        <taxon>Enterobacterales</taxon>
        <taxon>Enterobacteriaceae</taxon>
        <taxon>Klebsiella/Raoultella group</taxon>
        <taxon>Klebsiella</taxon>
    </lineage>
</organism>
<dbReference type="RefSeq" id="WP_138362315.1">
    <property type="nucleotide sequence ID" value="NZ_JBCIVH010000027.1"/>
</dbReference>
<dbReference type="PANTHER" id="PTHR30034">
    <property type="entry name" value="FLAGELLAR MOTOR SWITCH PROTEIN FLIM"/>
    <property type="match status" value="1"/>
</dbReference>
<dbReference type="Gene3D" id="2.30.330.10">
    <property type="entry name" value="SpoA-like"/>
    <property type="match status" value="1"/>
</dbReference>
<sequence>MSSTLPLRLRTLSRDQAQTQNQLAAGYHYPFTLGDTSGELWLLPCTPQPTQEISHWRCELGDFSLSAATPLLNLLSLSPCPPPANVLDTDSWQWSLFNQYISPELARLFGELRPGTPPAAADAVARLHLTLGDRHADARLYLDHAQLRRWLCQSGWRTAVAPLPATLAIARPLRLARITLLPTQLAALAIGDLLIPPLYDFTPDGQGSLLLAGLRLSGVLQSCRHFLINALETTPLNTAAEEPLPYNMPMEQTAVETGVALTALPLTLEIRCGRTLLTLGELQQLQVGSVLTLDNVTPGEAGLYHGDMPVAHGELVEVEGRLGLQLTRLLLTSAQEAS</sequence>
<accession>A0A5R9LE72</accession>
<dbReference type="InterPro" id="IPR036429">
    <property type="entry name" value="SpoA-like_sf"/>
</dbReference>
<evidence type="ECO:0000313" key="3">
    <source>
        <dbReference type="EMBL" id="TLV11649.1"/>
    </source>
</evidence>
<dbReference type="AlphaFoldDB" id="A0A5R9LE72"/>
<name>A0A5R9LE72_9ENTR</name>
<keyword evidence="4" id="KW-1185">Reference proteome</keyword>
<reference evidence="3 4" key="1">
    <citation type="submission" date="2019-05" db="EMBL/GenBank/DDBJ databases">
        <title>Genome sequence of Klebsiella sp strain TOUT106.</title>
        <authorList>
            <person name="Rahi P."/>
            <person name="Chaudhari D."/>
        </authorList>
    </citation>
    <scope>NUCLEOTIDE SEQUENCE [LARGE SCALE GENOMIC DNA]</scope>
    <source>
        <strain evidence="3 4">TOUT106</strain>
    </source>
</reference>
<dbReference type="GO" id="GO:0050918">
    <property type="term" value="P:positive chemotaxis"/>
    <property type="evidence" value="ECO:0007669"/>
    <property type="project" value="TreeGrafter"/>
</dbReference>
<proteinExistence type="inferred from homology"/>
<dbReference type="EMBL" id="VCHQ01000026">
    <property type="protein sequence ID" value="TLV11649.1"/>
    <property type="molecule type" value="Genomic_DNA"/>
</dbReference>
<comment type="similarity">
    <text evidence="1">Belongs to the FliN/MopA/SpaO family.</text>
</comment>
<dbReference type="GO" id="GO:0003774">
    <property type="term" value="F:cytoskeletal motor activity"/>
    <property type="evidence" value="ECO:0007669"/>
    <property type="project" value="InterPro"/>
</dbReference>
<dbReference type="PRINTS" id="PR00956">
    <property type="entry name" value="FLGMOTORFLIN"/>
</dbReference>
<dbReference type="GO" id="GO:0071978">
    <property type="term" value="P:bacterial-type flagellum-dependent swarming motility"/>
    <property type="evidence" value="ECO:0007669"/>
    <property type="project" value="TreeGrafter"/>
</dbReference>
<evidence type="ECO:0000256" key="1">
    <source>
        <dbReference type="ARBA" id="ARBA00009226"/>
    </source>
</evidence>
<dbReference type="SUPFAM" id="SSF101801">
    <property type="entry name" value="Surface presentation of antigens (SPOA)"/>
    <property type="match status" value="1"/>
</dbReference>
<evidence type="ECO:0000259" key="2">
    <source>
        <dbReference type="Pfam" id="PF01052"/>
    </source>
</evidence>